<evidence type="ECO:0000256" key="2">
    <source>
        <dbReference type="ARBA" id="ARBA00022801"/>
    </source>
</evidence>
<protein>
    <submittedName>
        <fullName evidence="6">Protein phosphatase domain-containing protein</fullName>
    </submittedName>
</protein>
<dbReference type="InterPro" id="IPR015655">
    <property type="entry name" value="PP2C"/>
</dbReference>
<evidence type="ECO:0000313" key="7">
    <source>
        <dbReference type="Proteomes" id="UP000078387"/>
    </source>
</evidence>
<dbReference type="VEuPathDB" id="AmoebaDB:EHI5A_135610"/>
<keyword evidence="1" id="KW-0479">Metal-binding</keyword>
<dbReference type="VEuPathDB" id="AmoebaDB:EHI8A_091610"/>
<dbReference type="InterPro" id="IPR001932">
    <property type="entry name" value="PPM-type_phosphatase-like_dom"/>
</dbReference>
<dbReference type="EMBL" id="BDEQ01000001">
    <property type="protein sequence ID" value="GAT98901.1"/>
    <property type="molecule type" value="Genomic_DNA"/>
</dbReference>
<comment type="similarity">
    <text evidence="4">Belongs to the PP2C family.</text>
</comment>
<organism evidence="6 7">
    <name type="scientific">Entamoeba histolytica</name>
    <dbReference type="NCBI Taxonomy" id="5759"/>
    <lineage>
        <taxon>Eukaryota</taxon>
        <taxon>Amoebozoa</taxon>
        <taxon>Evosea</taxon>
        <taxon>Archamoebae</taxon>
        <taxon>Mastigamoebida</taxon>
        <taxon>Entamoebidae</taxon>
        <taxon>Entamoeba</taxon>
    </lineage>
</organism>
<dbReference type="PROSITE" id="PS51746">
    <property type="entry name" value="PPM_2"/>
    <property type="match status" value="1"/>
</dbReference>
<dbReference type="OMA" id="HEEYDFV"/>
<dbReference type="GO" id="GO:0046872">
    <property type="term" value="F:metal ion binding"/>
    <property type="evidence" value="ECO:0007669"/>
    <property type="project" value="UniProtKB-KW"/>
</dbReference>
<evidence type="ECO:0000256" key="4">
    <source>
        <dbReference type="RuleBase" id="RU003465"/>
    </source>
</evidence>
<dbReference type="Gene3D" id="3.60.40.10">
    <property type="entry name" value="PPM-type phosphatase domain"/>
    <property type="match status" value="1"/>
</dbReference>
<evidence type="ECO:0000256" key="3">
    <source>
        <dbReference type="ARBA" id="ARBA00022912"/>
    </source>
</evidence>
<keyword evidence="3 4" id="KW-0904">Protein phosphatase</keyword>
<feature type="domain" description="PPM-type phosphatase" evidence="5">
    <location>
        <begin position="686"/>
        <end position="958"/>
    </location>
</feature>
<evidence type="ECO:0000256" key="1">
    <source>
        <dbReference type="ARBA" id="ARBA00022723"/>
    </source>
</evidence>
<comment type="caution">
    <text evidence="6">The sequence shown here is derived from an EMBL/GenBank/DDBJ whole genome shotgun (WGS) entry which is preliminary data.</text>
</comment>
<accession>A0A5K1UT33</accession>
<dbReference type="AlphaFoldDB" id="A0A5K1UT33"/>
<name>A0A5K1UT33_ENTHI</name>
<dbReference type="Proteomes" id="UP000078387">
    <property type="component" value="Unassembled WGS sequence"/>
</dbReference>
<dbReference type="PANTHER" id="PTHR47992">
    <property type="entry name" value="PROTEIN PHOSPHATASE"/>
    <property type="match status" value="1"/>
</dbReference>
<dbReference type="InterPro" id="IPR000222">
    <property type="entry name" value="PP2C_BS"/>
</dbReference>
<reference evidence="6 7" key="1">
    <citation type="submission" date="2016-05" db="EMBL/GenBank/DDBJ databases">
        <title>First whole genome sequencing of Entamoeba histolytica HM1:IMSS-clone-6.</title>
        <authorList>
            <person name="Mukherjee Avik.K."/>
            <person name="Izumyama S."/>
            <person name="Nakada-Tsukui K."/>
            <person name="Nozaki T."/>
        </authorList>
    </citation>
    <scope>NUCLEOTIDE SEQUENCE [LARGE SCALE GENOMIC DNA]</scope>
    <source>
        <strain evidence="6 7">HM1:IMSS clone 6</strain>
    </source>
</reference>
<dbReference type="Pfam" id="PF00481">
    <property type="entry name" value="PP2C"/>
    <property type="match status" value="1"/>
</dbReference>
<dbReference type="InterPro" id="IPR036457">
    <property type="entry name" value="PPM-type-like_dom_sf"/>
</dbReference>
<dbReference type="SMART" id="SM00332">
    <property type="entry name" value="PP2Cc"/>
    <property type="match status" value="1"/>
</dbReference>
<evidence type="ECO:0000313" key="6">
    <source>
        <dbReference type="EMBL" id="GAT98901.1"/>
    </source>
</evidence>
<keyword evidence="2 4" id="KW-0378">Hydrolase</keyword>
<gene>
    <name evidence="6" type="ORF">CL6EHI_157140</name>
</gene>
<dbReference type="CDD" id="cd00143">
    <property type="entry name" value="PP2Cc"/>
    <property type="match status" value="1"/>
</dbReference>
<dbReference type="GO" id="GO:0004722">
    <property type="term" value="F:protein serine/threonine phosphatase activity"/>
    <property type="evidence" value="ECO:0007669"/>
    <property type="project" value="InterPro"/>
</dbReference>
<dbReference type="FunFam" id="3.60.40.10:FF:000070">
    <property type="entry name" value="Protein phosphatase domain containing protein"/>
    <property type="match status" value="1"/>
</dbReference>
<proteinExistence type="inferred from homology"/>
<dbReference type="PROSITE" id="PS01032">
    <property type="entry name" value="PPM_1"/>
    <property type="match status" value="1"/>
</dbReference>
<dbReference type="SUPFAM" id="SSF81606">
    <property type="entry name" value="PP2C-like"/>
    <property type="match status" value="1"/>
</dbReference>
<dbReference type="VEuPathDB" id="AmoebaDB:EHI_157140"/>
<sequence>MKALQHQPSIRFYSSKINDELFSSEKKQFDEETMQKYIEKYLEEPDKLIPVQLTNILCFVSSNSLIYNTEMKVQLQNSENEILIYFPKTFGFYISSQPNCTIFDYFHFSLIRIPFNSLSFTLSFSSFTHQHNLFPRIIEISLPRITQSQCPVSIDLHISLDGVVNKVDCFSPFLFTKKENWNRTQYSLYLSSDKNVFQNQISFQVLYSSAYSFSVCYDDGNVPFLHHENVISSDCSAPVTPPSFYHTNSERLLVPEELSPRVNDKSKYYSGYISVFKDEIKKEDKGSCLILIELENKEKVKEIVAVIKDKMKGCDLTLIIKHGEYDFVIEGYHPLLEQMVQDNIKENNIKREESITQIRAARKKEPNTNVLYFTDKQKLTKELADLVLDGCNLIYFPDALLDQQNSMNYINLLECVNIEIIHKPMLLETIQQVLEQASWKNSIPVITRSSLVSFMPSTMLMPFIRRVIFFLAPTTELRTITVSHNKHLSHRSFIQINNSILYLFYQLKHWSIQPTNLNAKTLIRESLMSERISKRASDPGLIVPGIRAFIPEALRVMKHSDQIVTRNKSNDSLRKIGREERMKRFQCVIQKTSEDVIGLDAIRKIDIDDRINYKYYCKIKDENNFVVPSGFKKELKKMKDLKEIKDLMKKYNEKECIDVKIVDHVIENYLLKRTQKEIKEYKSKIEFSVYSTSGMKTRMEDYYLCIKNMNKMIQKEKKELTYFGVFDGHVGTSAADYCNFKLYNEIVRSKSFPKNIENAIQDGIINVENGFKEIAMKTKVNAGTTLAIVMIYDNTIYTANVGDSEIVVCYNDGSYVVTSEKHNPSVDKEKARIESAGGKVFYNHGWRVDGLLGVSRSIGDESMKKYVICQPKIWSKAIDSSFQFIIVACDGFWNVFKYEDAINLARNYLFNYSFSNEEDKDSNGIILPRNKGDVSRYLIDIALKRQSFDNITVTICYFN</sequence>
<dbReference type="VEuPathDB" id="AmoebaDB:KM1_165480"/>
<dbReference type="VEuPathDB" id="AmoebaDB:EHI7A_111750"/>
<evidence type="ECO:0000259" key="5">
    <source>
        <dbReference type="PROSITE" id="PS51746"/>
    </source>
</evidence>